<dbReference type="InterPro" id="IPR001375">
    <property type="entry name" value="Peptidase_S9_cat"/>
</dbReference>
<sequence>MPSRPHLDFDADALWSLARVGEPSLSPDGGQAVVCVSQPSMEDNRSRSSLHLLSTLGGRPRRLTEAGDKDHTPHWSPRGDLIAFIAKRHSDGKPDADPQLYLIAPDGGEARRAAELPTGIESFKWFPDGRHIAFAAWVWPELKHAAQAARMQAERARKESAYVTDHTLYRWWDQNLPQGRALHLHVLDTATGRVRDLFEGTKLELGRMDHSAQAYDIAPDGKRIVFAFDPAPEPSCENRFALAEIEVRNRQHRVLLQDADWHFDAPRYSHSGRYLAFLASHQGARHTAPNQLGVLDQRGHWALCSADWDRDIAAPLRWTTEDDAIVFAAEDQGRRHLWQMHLPSGEVDCLCRGGHVGAFDLQGTTCVVQHDSLHHPPRLSVLTDQGPLRIEHFNDERLARHRFGEAEEHWIEGAQGEPVQTWLILPPGFDPRRKYPVLHLIHGGPHTCFGDSWHWRWNHQVFAQQGYVVACVNYHGSSSFGHAFLDSITHRWGELELQDIEAVTTWLLQQRWVDAKRISAAGGSYGGYMVAWMNAHVAPGRYRAYVCHAGCFDWQAMYADDAYSWHHMELGARYFDDPAQVARQSPAAHIAGARTPTLVSHGAQDYRVPDAQGLAYYNTLKSLGVPARLVWFPDENHWILKPRNSRLWYREVFDWLALHAPKAKARSR</sequence>
<proteinExistence type="predicted"/>
<dbReference type="SUPFAM" id="SSF82171">
    <property type="entry name" value="DPP6 N-terminal domain-like"/>
    <property type="match status" value="1"/>
</dbReference>
<comment type="caution">
    <text evidence="4">The sequence shown here is derived from an EMBL/GenBank/DDBJ whole genome shotgun (WGS) entry which is preliminary data.</text>
</comment>
<evidence type="ECO:0000313" key="5">
    <source>
        <dbReference type="Proteomes" id="UP001495147"/>
    </source>
</evidence>
<dbReference type="GO" id="GO:0016787">
    <property type="term" value="F:hydrolase activity"/>
    <property type="evidence" value="ECO:0007669"/>
    <property type="project" value="UniProtKB-KW"/>
</dbReference>
<feature type="domain" description="Peptidase S9 prolyl oligopeptidase catalytic" evidence="3">
    <location>
        <begin position="453"/>
        <end position="658"/>
    </location>
</feature>
<gene>
    <name evidence="4" type="ORF">ABDJ85_16465</name>
</gene>
<organism evidence="4 5">
    <name type="scientific">Roseateles paludis</name>
    <dbReference type="NCBI Taxonomy" id="3145238"/>
    <lineage>
        <taxon>Bacteria</taxon>
        <taxon>Pseudomonadati</taxon>
        <taxon>Pseudomonadota</taxon>
        <taxon>Betaproteobacteria</taxon>
        <taxon>Burkholderiales</taxon>
        <taxon>Sphaerotilaceae</taxon>
        <taxon>Roseateles</taxon>
    </lineage>
</organism>
<dbReference type="Gene3D" id="3.40.50.1820">
    <property type="entry name" value="alpha/beta hydrolase"/>
    <property type="match status" value="1"/>
</dbReference>
<accession>A0ABV0G5Q5</accession>
<dbReference type="SUPFAM" id="SSF53474">
    <property type="entry name" value="alpha/beta-Hydrolases"/>
    <property type="match status" value="1"/>
</dbReference>
<keyword evidence="2 4" id="KW-0378">Hydrolase</keyword>
<dbReference type="EMBL" id="JBDPZD010000005">
    <property type="protein sequence ID" value="MEO3693067.1"/>
    <property type="molecule type" value="Genomic_DNA"/>
</dbReference>
<reference evidence="4 5" key="1">
    <citation type="submission" date="2024-05" db="EMBL/GenBank/DDBJ databases">
        <title>Roseateles sp. DJS-2-20 16S ribosomal RNA gene Genome sequencing and assembly.</title>
        <authorList>
            <person name="Woo H."/>
        </authorList>
    </citation>
    <scope>NUCLEOTIDE SEQUENCE [LARGE SCALE GENOMIC DNA]</scope>
    <source>
        <strain evidence="4 5">DJS-2-20</strain>
    </source>
</reference>
<dbReference type="InterPro" id="IPR011042">
    <property type="entry name" value="6-blade_b-propeller_TolB-like"/>
</dbReference>
<evidence type="ECO:0000313" key="4">
    <source>
        <dbReference type="EMBL" id="MEO3693067.1"/>
    </source>
</evidence>
<dbReference type="Gene3D" id="2.120.10.30">
    <property type="entry name" value="TolB, C-terminal domain"/>
    <property type="match status" value="2"/>
</dbReference>
<protein>
    <submittedName>
        <fullName evidence="4">S9 family peptidase</fullName>
        <ecNumber evidence="4">3.4.-.-</ecNumber>
    </submittedName>
</protein>
<dbReference type="InterPro" id="IPR029058">
    <property type="entry name" value="AB_hydrolase_fold"/>
</dbReference>
<evidence type="ECO:0000256" key="1">
    <source>
        <dbReference type="ARBA" id="ARBA00022729"/>
    </source>
</evidence>
<dbReference type="RefSeq" id="WP_347705887.1">
    <property type="nucleotide sequence ID" value="NZ_JBDPZD010000005.1"/>
</dbReference>
<name>A0ABV0G5Q5_9BURK</name>
<evidence type="ECO:0000256" key="2">
    <source>
        <dbReference type="ARBA" id="ARBA00022801"/>
    </source>
</evidence>
<evidence type="ECO:0000259" key="3">
    <source>
        <dbReference type="Pfam" id="PF00326"/>
    </source>
</evidence>
<dbReference type="EC" id="3.4.-.-" evidence="4"/>
<dbReference type="Proteomes" id="UP001495147">
    <property type="component" value="Unassembled WGS sequence"/>
</dbReference>
<dbReference type="Pfam" id="PF00326">
    <property type="entry name" value="Peptidase_S9"/>
    <property type="match status" value="1"/>
</dbReference>
<dbReference type="PANTHER" id="PTHR42776">
    <property type="entry name" value="SERINE PEPTIDASE S9 FAMILY MEMBER"/>
    <property type="match status" value="1"/>
</dbReference>
<keyword evidence="5" id="KW-1185">Reference proteome</keyword>
<keyword evidence="1" id="KW-0732">Signal</keyword>
<dbReference type="PANTHER" id="PTHR42776:SF13">
    <property type="entry name" value="DIPEPTIDYL-PEPTIDASE 5"/>
    <property type="match status" value="1"/>
</dbReference>